<feature type="compositionally biased region" description="Low complexity" evidence="7">
    <location>
        <begin position="98"/>
        <end position="158"/>
    </location>
</feature>
<reference evidence="10 11" key="1">
    <citation type="journal article" date="2014" name="PLoS ONE">
        <title>Global Analysis of Gene Expression Profiles in Physic Nut (Jatropha curcas L.) Seedlings Exposed to Salt Stress.</title>
        <authorList>
            <person name="Zhang L."/>
            <person name="Zhang C."/>
            <person name="Wu P."/>
            <person name="Chen Y."/>
            <person name="Li M."/>
            <person name="Jiang H."/>
            <person name="Wu G."/>
        </authorList>
    </citation>
    <scope>NUCLEOTIDE SEQUENCE [LARGE SCALE GENOMIC DNA]</scope>
    <source>
        <strain evidence="11">cv. GZQX0401</strain>
        <tissue evidence="10">Young leaves</tissue>
    </source>
</reference>
<keyword evidence="4" id="KW-0325">Glycoprotein</keyword>
<evidence type="ECO:0000259" key="9">
    <source>
        <dbReference type="PROSITE" id="PS51910"/>
    </source>
</evidence>
<comment type="similarity">
    <text evidence="1">Belongs to the glycosyl hydrolase 18 family. Chitinase class V subfamily.</text>
</comment>
<sequence length="562" mass="60874">MASPKIIILSPLIFLFLYIAIANSESISLSPSPSVSYSPSRATPSYSPRIRIAPAPPTSPTYPGMPASPTYPATPASPAYPIAPPAWSPAPAPSAIPTSPTYPGMPASPTYPATPASPSDPIAQSAWSPAPSATPTSPTYPGMPASPTYPATPASPADPIAPPAWSPPSYPPSATPTSPSYPATPTYPAKPPTPSANTPPGPAQPPFSVVYYGQGIKAAYWPSFNGLVPSNIDTSYFTHIYYAFLLLDSSTFKVNITPLDQQTIPDFINTLRAKNPNIKTLFSIGGADENQTKYFSIMSSNNQTRAVFINSTIEVARNYGFDGLDLDWESPANNQEMVNLAFLLQEWREAIDYEARTSGKLPLLLSAAVYYASEFTNYGENRSYPVQAINNFLDWINPMCYDYHGSWENFTGPNSALYDNNSILSTSYGIGSWIGSGVLREKIVMGVPLYGRTWKLRDPNVNGVGAVAVGVGPGDGVLGYSEIIDFNNENEGVVHFDGEAVFYYSVAGDSWIGYDDTMSVDRKIRFARSQGLGGYFFWALGQDKNWTLPKQALKAWDHYSIW</sequence>
<dbReference type="FunFam" id="3.10.50.10:FF:000003">
    <property type="entry name" value="Class V chitinase CHIT5b"/>
    <property type="match status" value="1"/>
</dbReference>
<keyword evidence="11" id="KW-1185">Reference proteome</keyword>
<dbReference type="InterPro" id="IPR001223">
    <property type="entry name" value="Glyco_hydro18_cat"/>
</dbReference>
<evidence type="ECO:0000256" key="7">
    <source>
        <dbReference type="SAM" id="MobiDB-lite"/>
    </source>
</evidence>
<feature type="compositionally biased region" description="Pro residues" evidence="7">
    <location>
        <begin position="188"/>
        <end position="201"/>
    </location>
</feature>
<organism evidence="10 11">
    <name type="scientific">Jatropha curcas</name>
    <name type="common">Barbados nut</name>
    <dbReference type="NCBI Taxonomy" id="180498"/>
    <lineage>
        <taxon>Eukaryota</taxon>
        <taxon>Viridiplantae</taxon>
        <taxon>Streptophyta</taxon>
        <taxon>Embryophyta</taxon>
        <taxon>Tracheophyta</taxon>
        <taxon>Spermatophyta</taxon>
        <taxon>Magnoliopsida</taxon>
        <taxon>eudicotyledons</taxon>
        <taxon>Gunneridae</taxon>
        <taxon>Pentapetalae</taxon>
        <taxon>rosids</taxon>
        <taxon>fabids</taxon>
        <taxon>Malpighiales</taxon>
        <taxon>Euphorbiaceae</taxon>
        <taxon>Crotonoideae</taxon>
        <taxon>Jatropheae</taxon>
        <taxon>Jatropha</taxon>
    </lineage>
</organism>
<evidence type="ECO:0000256" key="1">
    <source>
        <dbReference type="ARBA" id="ARBA00008682"/>
    </source>
</evidence>
<dbReference type="PROSITE" id="PS51910">
    <property type="entry name" value="GH18_2"/>
    <property type="match status" value="1"/>
</dbReference>
<dbReference type="GO" id="GO:0006032">
    <property type="term" value="P:chitin catabolic process"/>
    <property type="evidence" value="ECO:0007669"/>
    <property type="project" value="TreeGrafter"/>
</dbReference>
<dbReference type="GO" id="GO:0005576">
    <property type="term" value="C:extracellular region"/>
    <property type="evidence" value="ECO:0007669"/>
    <property type="project" value="TreeGrafter"/>
</dbReference>
<keyword evidence="3 6" id="KW-0378">Hydrolase</keyword>
<name>A0A067KML5_JATCU</name>
<dbReference type="PRINTS" id="PR01217">
    <property type="entry name" value="PRICHEXTENSN"/>
</dbReference>
<evidence type="ECO:0000256" key="5">
    <source>
        <dbReference type="ARBA" id="ARBA00023295"/>
    </source>
</evidence>
<evidence type="ECO:0000256" key="6">
    <source>
        <dbReference type="RuleBase" id="RU000489"/>
    </source>
</evidence>
<feature type="domain" description="GH18" evidence="9">
    <location>
        <begin position="215"/>
        <end position="559"/>
    </location>
</feature>
<dbReference type="GO" id="GO:0005975">
    <property type="term" value="P:carbohydrate metabolic process"/>
    <property type="evidence" value="ECO:0007669"/>
    <property type="project" value="InterPro"/>
</dbReference>
<dbReference type="SMART" id="SM00636">
    <property type="entry name" value="Glyco_18"/>
    <property type="match status" value="1"/>
</dbReference>
<dbReference type="PANTHER" id="PTHR11177:SF317">
    <property type="entry name" value="CHITINASE 12-RELATED"/>
    <property type="match status" value="1"/>
</dbReference>
<dbReference type="AlphaFoldDB" id="A0A067KML5"/>
<dbReference type="OrthoDB" id="76388at2759"/>
<dbReference type="InterPro" id="IPR001579">
    <property type="entry name" value="Glyco_hydro_18_chit_AS"/>
</dbReference>
<keyword evidence="2 8" id="KW-0732">Signal</keyword>
<keyword evidence="5 6" id="KW-0326">Glycosidase</keyword>
<feature type="compositionally biased region" description="Low complexity" evidence="7">
    <location>
        <begin position="28"/>
        <end position="40"/>
    </location>
</feature>
<dbReference type="InterPro" id="IPR011583">
    <property type="entry name" value="Chitinase_II/V-like_cat"/>
</dbReference>
<feature type="region of interest" description="Disordered" evidence="7">
    <location>
        <begin position="28"/>
        <end position="59"/>
    </location>
</feature>
<dbReference type="EMBL" id="KK914539">
    <property type="protein sequence ID" value="KDP33535.1"/>
    <property type="molecule type" value="Genomic_DNA"/>
</dbReference>
<dbReference type="Proteomes" id="UP000027138">
    <property type="component" value="Unassembled WGS sequence"/>
</dbReference>
<dbReference type="GO" id="GO:0004568">
    <property type="term" value="F:chitinase activity"/>
    <property type="evidence" value="ECO:0007669"/>
    <property type="project" value="TreeGrafter"/>
</dbReference>
<evidence type="ECO:0000256" key="8">
    <source>
        <dbReference type="SAM" id="SignalP"/>
    </source>
</evidence>
<feature type="signal peptide" evidence="8">
    <location>
        <begin position="1"/>
        <end position="24"/>
    </location>
</feature>
<dbReference type="InterPro" id="IPR017853">
    <property type="entry name" value="GH"/>
</dbReference>
<dbReference type="Gene3D" id="3.20.20.80">
    <property type="entry name" value="Glycosidases"/>
    <property type="match status" value="1"/>
</dbReference>
<feature type="compositionally biased region" description="Low complexity" evidence="7">
    <location>
        <begin position="175"/>
        <end position="187"/>
    </location>
</feature>
<feature type="chain" id="PRO_5001643018" description="GH18 domain-containing protein" evidence="8">
    <location>
        <begin position="25"/>
        <end position="562"/>
    </location>
</feature>
<evidence type="ECO:0000256" key="2">
    <source>
        <dbReference type="ARBA" id="ARBA00022729"/>
    </source>
</evidence>
<evidence type="ECO:0000313" key="11">
    <source>
        <dbReference type="Proteomes" id="UP000027138"/>
    </source>
</evidence>
<dbReference type="PANTHER" id="PTHR11177">
    <property type="entry name" value="CHITINASE"/>
    <property type="match status" value="1"/>
</dbReference>
<dbReference type="SUPFAM" id="SSF51445">
    <property type="entry name" value="(Trans)glycosidases"/>
    <property type="match status" value="1"/>
</dbReference>
<dbReference type="STRING" id="180498.A0A067KML5"/>
<dbReference type="Pfam" id="PF00704">
    <property type="entry name" value="Glyco_hydro_18"/>
    <property type="match status" value="1"/>
</dbReference>
<accession>A0A067KML5</accession>
<evidence type="ECO:0000313" key="10">
    <source>
        <dbReference type="EMBL" id="KDP33535.1"/>
    </source>
</evidence>
<feature type="compositionally biased region" description="Pro residues" evidence="7">
    <location>
        <begin position="159"/>
        <end position="174"/>
    </location>
</feature>
<protein>
    <recommendedName>
        <fullName evidence="9">GH18 domain-containing protein</fullName>
    </recommendedName>
</protein>
<proteinExistence type="inferred from homology"/>
<dbReference type="SUPFAM" id="SSF54556">
    <property type="entry name" value="Chitinase insertion domain"/>
    <property type="match status" value="1"/>
</dbReference>
<evidence type="ECO:0000256" key="4">
    <source>
        <dbReference type="ARBA" id="ARBA00023180"/>
    </source>
</evidence>
<dbReference type="InterPro" id="IPR029070">
    <property type="entry name" value="Chitinase_insertion_sf"/>
</dbReference>
<dbReference type="PROSITE" id="PS01095">
    <property type="entry name" value="GH18_1"/>
    <property type="match status" value="1"/>
</dbReference>
<feature type="region of interest" description="Disordered" evidence="7">
    <location>
        <begin position="98"/>
        <end position="201"/>
    </location>
</feature>
<dbReference type="GO" id="GO:0008061">
    <property type="term" value="F:chitin binding"/>
    <property type="evidence" value="ECO:0007669"/>
    <property type="project" value="InterPro"/>
</dbReference>
<dbReference type="CDD" id="cd02879">
    <property type="entry name" value="GH18_plant_chitinase_class_V"/>
    <property type="match status" value="1"/>
</dbReference>
<evidence type="ECO:0000256" key="3">
    <source>
        <dbReference type="ARBA" id="ARBA00022801"/>
    </source>
</evidence>
<dbReference type="InterPro" id="IPR050314">
    <property type="entry name" value="Glycosyl_Hydrlase_18"/>
</dbReference>
<dbReference type="Gene3D" id="3.10.50.10">
    <property type="match status" value="1"/>
</dbReference>
<gene>
    <name evidence="10" type="ORF">JCGZ_07106</name>
</gene>